<feature type="domain" description="Nucleotidyl transferase" evidence="10">
    <location>
        <begin position="74"/>
        <end position="324"/>
    </location>
</feature>
<evidence type="ECO:0000256" key="9">
    <source>
        <dbReference type="ARBA" id="ARBA00048128"/>
    </source>
</evidence>
<accession>I0KEZ4</accession>
<dbReference type="EC" id="2.7.7.9" evidence="2"/>
<evidence type="ECO:0000256" key="8">
    <source>
        <dbReference type="ARBA" id="ARBA00032341"/>
    </source>
</evidence>
<dbReference type="Gene3D" id="3.90.550.10">
    <property type="entry name" value="Spore Coat Polysaccharide Biosynthesis Protein SpsA, Chain A"/>
    <property type="match status" value="1"/>
</dbReference>
<dbReference type="GO" id="GO:0006011">
    <property type="term" value="P:UDP-alpha-D-glucose metabolic process"/>
    <property type="evidence" value="ECO:0007669"/>
    <property type="project" value="InterPro"/>
</dbReference>
<keyword evidence="12" id="KW-1185">Reference proteome</keyword>
<dbReference type="KEGG" id="fae:FAES_4698"/>
<name>I0KEZ4_9BACT</name>
<proteinExistence type="inferred from homology"/>
<dbReference type="InterPro" id="IPR005835">
    <property type="entry name" value="NTP_transferase_dom"/>
</dbReference>
<dbReference type="eggNOG" id="COG1210">
    <property type="taxonomic scope" value="Bacteria"/>
</dbReference>
<comment type="similarity">
    <text evidence="1">Belongs to the UDPGP type 2 family.</text>
</comment>
<dbReference type="PANTHER" id="PTHR43197:SF1">
    <property type="entry name" value="UTP--GLUCOSE-1-PHOSPHATE URIDYLYLTRANSFERASE"/>
    <property type="match status" value="1"/>
</dbReference>
<dbReference type="PATRIC" id="fig|1166018.3.peg.1664"/>
<dbReference type="SUPFAM" id="SSF53448">
    <property type="entry name" value="Nucleotide-diphospho-sugar transferases"/>
    <property type="match status" value="1"/>
</dbReference>
<evidence type="ECO:0000256" key="4">
    <source>
        <dbReference type="ARBA" id="ARBA00022679"/>
    </source>
</evidence>
<evidence type="ECO:0000256" key="6">
    <source>
        <dbReference type="ARBA" id="ARBA00031455"/>
    </source>
</evidence>
<evidence type="ECO:0000256" key="1">
    <source>
        <dbReference type="ARBA" id="ARBA00006890"/>
    </source>
</evidence>
<evidence type="ECO:0000313" key="12">
    <source>
        <dbReference type="Proteomes" id="UP000011058"/>
    </source>
</evidence>
<dbReference type="HOGENOM" id="CLU_029499_1_0_10"/>
<reference evidence="11 12" key="1">
    <citation type="journal article" date="2012" name="J. Bacteriol.">
        <title>Genome Sequence of Fibrella aestuarina BUZ 2T, a Filamentous Marine Bacterium.</title>
        <authorList>
            <person name="Filippini M."/>
            <person name="Qi W."/>
            <person name="Blom J."/>
            <person name="Goesmann A."/>
            <person name="Smits T.H."/>
            <person name="Bagheri H.C."/>
        </authorList>
    </citation>
    <scope>NUCLEOTIDE SEQUENCE [LARGE SCALE GENOMIC DNA]</scope>
    <source>
        <strain evidence="12">BUZ 2T</strain>
    </source>
</reference>
<dbReference type="STRING" id="1166018.FAES_4698"/>
<dbReference type="InterPro" id="IPR005771">
    <property type="entry name" value="GalU_uridylyltTrfase_bac/arc"/>
</dbReference>
<evidence type="ECO:0000256" key="7">
    <source>
        <dbReference type="ARBA" id="ARBA00031959"/>
    </source>
</evidence>
<dbReference type="AlphaFoldDB" id="I0KEZ4"/>
<evidence type="ECO:0000259" key="10">
    <source>
        <dbReference type="Pfam" id="PF00483"/>
    </source>
</evidence>
<comment type="catalytic activity">
    <reaction evidence="9">
        <text>alpha-D-glucose 1-phosphate + UTP + H(+) = UDP-alpha-D-glucose + diphosphate</text>
        <dbReference type="Rhea" id="RHEA:19889"/>
        <dbReference type="ChEBI" id="CHEBI:15378"/>
        <dbReference type="ChEBI" id="CHEBI:33019"/>
        <dbReference type="ChEBI" id="CHEBI:46398"/>
        <dbReference type="ChEBI" id="CHEBI:58601"/>
        <dbReference type="ChEBI" id="CHEBI:58885"/>
        <dbReference type="EC" id="2.7.7.9"/>
    </reaction>
</comment>
<evidence type="ECO:0000256" key="5">
    <source>
        <dbReference type="ARBA" id="ARBA00022695"/>
    </source>
</evidence>
<evidence type="ECO:0000313" key="11">
    <source>
        <dbReference type="EMBL" id="CCH02697.1"/>
    </source>
</evidence>
<protein>
    <recommendedName>
        <fullName evidence="3">UTP--glucose-1-phosphate uridylyltransferase</fullName>
        <ecNumber evidence="2">2.7.7.9</ecNumber>
    </recommendedName>
    <alternativeName>
        <fullName evidence="6">Alpha-D-glucosyl-1-phosphate uridylyltransferase</fullName>
    </alternativeName>
    <alternativeName>
        <fullName evidence="7">UDP-glucose pyrophosphorylase</fullName>
    </alternativeName>
    <alternativeName>
        <fullName evidence="8">Uridine diphosphoglucose pyrophosphorylase</fullName>
    </alternativeName>
</protein>
<dbReference type="Pfam" id="PF00483">
    <property type="entry name" value="NTP_transferase"/>
    <property type="match status" value="1"/>
</dbReference>
<keyword evidence="5" id="KW-0548">Nucleotidyltransferase</keyword>
<gene>
    <name evidence="11" type="ORF">FAES_4698</name>
</gene>
<sequence length="387" mass="43043">MNRQKRPMEPPFHPMTTYPALPKRTCWTTRQRTYAIHCIDQRSELAHLLGSVRLFGKLWASNCLCRLLSMKIRKAVITAAARGERLYPVADTIQKAMLPVIDTDGLHKPVLQAIAEEAFLSGIEEICVVCAPGDGPRYVSAFTSLRDNLVKSFKDVDWAREEADKIDQLISRTQFIEQPEPLGYGHAVHCAKPFVNDEPFLLLLGDYLYVSNLIGKRCATQLIELATQENCSVSAVNPTIEHQIGRYGTLTGKHVPNRSGVYQIEKLIEKPSLSVAELELQTPGLRVGYYLCFFGMHVLTPTVFDILEKHIARGQANTPLTPALQDLADTETYLALEVKGNRYDLSGRNGLLRAQMALGLAGEAHDETLSSMVEILAEANSRKAQLG</sequence>
<dbReference type="GO" id="GO:0003983">
    <property type="term" value="F:UTP:glucose-1-phosphate uridylyltransferase activity"/>
    <property type="evidence" value="ECO:0007669"/>
    <property type="project" value="UniProtKB-EC"/>
</dbReference>
<evidence type="ECO:0000256" key="2">
    <source>
        <dbReference type="ARBA" id="ARBA00012415"/>
    </source>
</evidence>
<dbReference type="PANTHER" id="PTHR43197">
    <property type="entry name" value="UTP--GLUCOSE-1-PHOSPHATE URIDYLYLTRANSFERASE"/>
    <property type="match status" value="1"/>
</dbReference>
<dbReference type="EMBL" id="HE796683">
    <property type="protein sequence ID" value="CCH02697.1"/>
    <property type="molecule type" value="Genomic_DNA"/>
</dbReference>
<keyword evidence="4 11" id="KW-0808">Transferase</keyword>
<organism evidence="11 12">
    <name type="scientific">Fibrella aestuarina BUZ 2</name>
    <dbReference type="NCBI Taxonomy" id="1166018"/>
    <lineage>
        <taxon>Bacteria</taxon>
        <taxon>Pseudomonadati</taxon>
        <taxon>Bacteroidota</taxon>
        <taxon>Cytophagia</taxon>
        <taxon>Cytophagales</taxon>
        <taxon>Spirosomataceae</taxon>
        <taxon>Fibrella</taxon>
    </lineage>
</organism>
<dbReference type="Proteomes" id="UP000011058">
    <property type="component" value="Chromosome"/>
</dbReference>
<dbReference type="InterPro" id="IPR029044">
    <property type="entry name" value="Nucleotide-diphossugar_trans"/>
</dbReference>
<evidence type="ECO:0000256" key="3">
    <source>
        <dbReference type="ARBA" id="ARBA00019048"/>
    </source>
</evidence>